<evidence type="ECO:0000256" key="3">
    <source>
        <dbReference type="ARBA" id="ARBA00022741"/>
    </source>
</evidence>
<evidence type="ECO:0000256" key="2">
    <source>
        <dbReference type="ARBA" id="ARBA00022448"/>
    </source>
</evidence>
<dbReference type="RefSeq" id="WP_007001156.1">
    <property type="nucleotide sequence ID" value="NZ_JH992955.1"/>
</dbReference>
<evidence type="ECO:0000313" key="6">
    <source>
        <dbReference type="EMBL" id="EKU95189.1"/>
    </source>
</evidence>
<dbReference type="FunFam" id="3.40.50.300:FF:000134">
    <property type="entry name" value="Iron-enterobactin ABC transporter ATP-binding protein"/>
    <property type="match status" value="1"/>
</dbReference>
<dbReference type="InterPro" id="IPR050153">
    <property type="entry name" value="Metal_Ion_Import_ABC"/>
</dbReference>
<sequence length="273" mass="29658">MTNVHHLACEIQYLGVAYRERVVVDDFSLRIEPGQVMALLGPNGAGKSTIIKACFQLIPKLAGKVEFFGQPLQKVRSRIGYMPQAAEVDWDFPTTVADVVLMGTYSRLGWLRRPGKKEKEIAARAMERLGIAELADRQISQLSGGQKQRTFVARTLAQDPDFCVMDEPFAGVDIASQQAIMKILKELVAEGKTVLIVHHDLQTVRDFCDSVVLLNSGKIVAAGPVDHAFTSENVAEAYGLAINVDAIGDRATSADATNADAARLAPARAPEAR</sequence>
<dbReference type="PATRIC" id="fig|883066.3.peg.990"/>
<proteinExistence type="inferred from homology"/>
<name>K9ED53_9ACTO</name>
<dbReference type="Proteomes" id="UP000009888">
    <property type="component" value="Unassembled WGS sequence"/>
</dbReference>
<evidence type="ECO:0000259" key="5">
    <source>
        <dbReference type="PROSITE" id="PS50893"/>
    </source>
</evidence>
<comment type="similarity">
    <text evidence="1">Belongs to the ABC transporter superfamily.</text>
</comment>
<keyword evidence="7" id="KW-1185">Reference proteome</keyword>
<dbReference type="Pfam" id="PF00005">
    <property type="entry name" value="ABC_tran"/>
    <property type="match status" value="1"/>
</dbReference>
<feature type="domain" description="ABC transporter" evidence="5">
    <location>
        <begin position="9"/>
        <end position="241"/>
    </location>
</feature>
<dbReference type="Gene3D" id="3.40.50.300">
    <property type="entry name" value="P-loop containing nucleotide triphosphate hydrolases"/>
    <property type="match status" value="1"/>
</dbReference>
<dbReference type="InterPro" id="IPR003593">
    <property type="entry name" value="AAA+_ATPase"/>
</dbReference>
<dbReference type="HOGENOM" id="CLU_000604_1_11_11"/>
<reference evidence="6 7" key="1">
    <citation type="submission" date="2012-09" db="EMBL/GenBank/DDBJ databases">
        <title>The Genome Sequence of Actinobaculum massiliae ACS-171-V-COL2.</title>
        <authorList>
            <consortium name="The Broad Institute Genome Sequencing Platform"/>
            <person name="Earl A."/>
            <person name="Ward D."/>
            <person name="Feldgarden M."/>
            <person name="Gevers D."/>
            <person name="Saerens B."/>
            <person name="Vaneechoutte M."/>
            <person name="Walker B."/>
            <person name="Young S.K."/>
            <person name="Zeng Q."/>
            <person name="Gargeya S."/>
            <person name="Fitzgerald M."/>
            <person name="Haas B."/>
            <person name="Abouelleil A."/>
            <person name="Alvarado L."/>
            <person name="Arachchi H.M."/>
            <person name="Berlin A."/>
            <person name="Chapman S.B."/>
            <person name="Goldberg J."/>
            <person name="Griggs A."/>
            <person name="Gujja S."/>
            <person name="Hansen M."/>
            <person name="Howarth C."/>
            <person name="Imamovic A."/>
            <person name="Larimer J."/>
            <person name="McCowen C."/>
            <person name="Montmayeur A."/>
            <person name="Murphy C."/>
            <person name="Neiman D."/>
            <person name="Pearson M."/>
            <person name="Priest M."/>
            <person name="Roberts A."/>
            <person name="Saif S."/>
            <person name="Shea T."/>
            <person name="Sisk P."/>
            <person name="Sykes S."/>
            <person name="Wortman J."/>
            <person name="Nusbaum C."/>
            <person name="Birren B."/>
        </authorList>
    </citation>
    <scope>NUCLEOTIDE SEQUENCE [LARGE SCALE GENOMIC DNA]</scope>
    <source>
        <strain evidence="7">ACS-171-V-Col2</strain>
    </source>
</reference>
<dbReference type="InterPro" id="IPR003439">
    <property type="entry name" value="ABC_transporter-like_ATP-bd"/>
</dbReference>
<evidence type="ECO:0000313" key="7">
    <source>
        <dbReference type="Proteomes" id="UP000009888"/>
    </source>
</evidence>
<keyword evidence="4" id="KW-0067">ATP-binding</keyword>
<dbReference type="SUPFAM" id="SSF52540">
    <property type="entry name" value="P-loop containing nucleoside triphosphate hydrolases"/>
    <property type="match status" value="1"/>
</dbReference>
<dbReference type="STRING" id="202789.GCA_001457435_01171"/>
<dbReference type="SMART" id="SM00382">
    <property type="entry name" value="AAA"/>
    <property type="match status" value="1"/>
</dbReference>
<dbReference type="CDD" id="cd03235">
    <property type="entry name" value="ABC_Metallic_Cations"/>
    <property type="match status" value="1"/>
</dbReference>
<dbReference type="GO" id="GO:0016887">
    <property type="term" value="F:ATP hydrolysis activity"/>
    <property type="evidence" value="ECO:0007669"/>
    <property type="project" value="InterPro"/>
</dbReference>
<comment type="caution">
    <text evidence="6">The sequence shown here is derived from an EMBL/GenBank/DDBJ whole genome shotgun (WGS) entry which is preliminary data.</text>
</comment>
<dbReference type="GO" id="GO:0005524">
    <property type="term" value="F:ATP binding"/>
    <property type="evidence" value="ECO:0007669"/>
    <property type="project" value="UniProtKB-KW"/>
</dbReference>
<dbReference type="EMBL" id="AGWL01000005">
    <property type="protein sequence ID" value="EKU95189.1"/>
    <property type="molecule type" value="Genomic_DNA"/>
</dbReference>
<dbReference type="eggNOG" id="COG1121">
    <property type="taxonomic scope" value="Bacteria"/>
</dbReference>
<protein>
    <recommendedName>
        <fullName evidence="5">ABC transporter domain-containing protein</fullName>
    </recommendedName>
</protein>
<accession>K9ED53</accession>
<evidence type="ECO:0000256" key="1">
    <source>
        <dbReference type="ARBA" id="ARBA00005417"/>
    </source>
</evidence>
<dbReference type="PANTHER" id="PTHR42734:SF5">
    <property type="entry name" value="IRON TRANSPORT SYSTEM ATP-BINDING PROTEIN HI_0361-RELATED"/>
    <property type="match status" value="1"/>
</dbReference>
<dbReference type="AlphaFoldDB" id="K9ED53"/>
<dbReference type="PROSITE" id="PS50893">
    <property type="entry name" value="ABC_TRANSPORTER_2"/>
    <property type="match status" value="1"/>
</dbReference>
<dbReference type="InterPro" id="IPR027417">
    <property type="entry name" value="P-loop_NTPase"/>
</dbReference>
<dbReference type="PANTHER" id="PTHR42734">
    <property type="entry name" value="METAL TRANSPORT SYSTEM ATP-BINDING PROTEIN TM_0124-RELATED"/>
    <property type="match status" value="1"/>
</dbReference>
<evidence type="ECO:0000256" key="4">
    <source>
        <dbReference type="ARBA" id="ARBA00022840"/>
    </source>
</evidence>
<keyword evidence="2" id="KW-0813">Transport</keyword>
<gene>
    <name evidence="6" type="ORF">HMPREF9233_00950</name>
</gene>
<organism evidence="6 7">
    <name type="scientific">Actinobaculum massiliense ACS-171-V-Col2</name>
    <dbReference type="NCBI Taxonomy" id="883066"/>
    <lineage>
        <taxon>Bacteria</taxon>
        <taxon>Bacillati</taxon>
        <taxon>Actinomycetota</taxon>
        <taxon>Actinomycetes</taxon>
        <taxon>Actinomycetales</taxon>
        <taxon>Actinomycetaceae</taxon>
        <taxon>Actinobaculum</taxon>
    </lineage>
</organism>
<keyword evidence="3" id="KW-0547">Nucleotide-binding</keyword>